<proteinExistence type="predicted"/>
<evidence type="ECO:0000313" key="2">
    <source>
        <dbReference type="EMBL" id="TWT60845.1"/>
    </source>
</evidence>
<sequence>MWDLKLIVVLLILASAVVVPAFIYLRNKITDIPLDLTWNFQKGPTQREQINRLADMYLAKRPMD</sequence>
<feature type="transmembrane region" description="Helical" evidence="1">
    <location>
        <begin position="6"/>
        <end position="25"/>
    </location>
</feature>
<gene>
    <name evidence="2" type="ORF">Pan54_15720</name>
</gene>
<dbReference type="RefSeq" id="WP_146502910.1">
    <property type="nucleotide sequence ID" value="NZ_SJPG01000001.1"/>
</dbReference>
<comment type="caution">
    <text evidence="2">The sequence shown here is derived from an EMBL/GenBank/DDBJ whole genome shotgun (WGS) entry which is preliminary data.</text>
</comment>
<keyword evidence="3" id="KW-1185">Reference proteome</keyword>
<keyword evidence="1" id="KW-0472">Membrane</keyword>
<reference evidence="2 3" key="1">
    <citation type="submission" date="2019-02" db="EMBL/GenBank/DDBJ databases">
        <title>Deep-cultivation of Planctomycetes and their phenomic and genomic characterization uncovers novel biology.</title>
        <authorList>
            <person name="Wiegand S."/>
            <person name="Jogler M."/>
            <person name="Boedeker C."/>
            <person name="Pinto D."/>
            <person name="Vollmers J."/>
            <person name="Rivas-Marin E."/>
            <person name="Kohn T."/>
            <person name="Peeters S.H."/>
            <person name="Heuer A."/>
            <person name="Rast P."/>
            <person name="Oberbeckmann S."/>
            <person name="Bunk B."/>
            <person name="Jeske O."/>
            <person name="Meyerdierks A."/>
            <person name="Storesund J.E."/>
            <person name="Kallscheuer N."/>
            <person name="Luecker S."/>
            <person name="Lage O.M."/>
            <person name="Pohl T."/>
            <person name="Merkel B.J."/>
            <person name="Hornburger P."/>
            <person name="Mueller R.-W."/>
            <person name="Bruemmer F."/>
            <person name="Labrenz M."/>
            <person name="Spormann A.M."/>
            <person name="Op Den Camp H."/>
            <person name="Overmann J."/>
            <person name="Amann R."/>
            <person name="Jetten M.S.M."/>
            <person name="Mascher T."/>
            <person name="Medema M.H."/>
            <person name="Devos D.P."/>
            <person name="Kaster A.-K."/>
            <person name="Ovreas L."/>
            <person name="Rohde M."/>
            <person name="Galperin M.Y."/>
            <person name="Jogler C."/>
        </authorList>
    </citation>
    <scope>NUCLEOTIDE SEQUENCE [LARGE SCALE GENOMIC DNA]</scope>
    <source>
        <strain evidence="2 3">Pan54</strain>
    </source>
</reference>
<evidence type="ECO:0000313" key="3">
    <source>
        <dbReference type="Proteomes" id="UP000316095"/>
    </source>
</evidence>
<name>A0A5C5XFC2_9PLAN</name>
<dbReference type="EMBL" id="SJPG01000001">
    <property type="protein sequence ID" value="TWT60845.1"/>
    <property type="molecule type" value="Genomic_DNA"/>
</dbReference>
<keyword evidence="1" id="KW-1133">Transmembrane helix</keyword>
<accession>A0A5C5XFC2</accession>
<keyword evidence="1" id="KW-0812">Transmembrane</keyword>
<dbReference type="Proteomes" id="UP000316095">
    <property type="component" value="Unassembled WGS sequence"/>
</dbReference>
<evidence type="ECO:0000256" key="1">
    <source>
        <dbReference type="SAM" id="Phobius"/>
    </source>
</evidence>
<dbReference type="AlphaFoldDB" id="A0A5C5XFC2"/>
<organism evidence="2 3">
    <name type="scientific">Rubinisphaera italica</name>
    <dbReference type="NCBI Taxonomy" id="2527969"/>
    <lineage>
        <taxon>Bacteria</taxon>
        <taxon>Pseudomonadati</taxon>
        <taxon>Planctomycetota</taxon>
        <taxon>Planctomycetia</taxon>
        <taxon>Planctomycetales</taxon>
        <taxon>Planctomycetaceae</taxon>
        <taxon>Rubinisphaera</taxon>
    </lineage>
</organism>
<protein>
    <submittedName>
        <fullName evidence="2">Uncharacterized protein</fullName>
    </submittedName>
</protein>